<reference evidence="4 5" key="1">
    <citation type="journal article" date="2015" name="Int. J. Syst. Evol. Microbiol.">
        <title>Erwinia iniecta sp. nov., isolated from Russian wheat aphids (Diuraphis noxia).</title>
        <authorList>
            <person name="Campillo T."/>
            <person name="Luna E."/>
            <person name="Portier P."/>
            <person name="Fischer-Le Saux M."/>
            <person name="Lapitan N."/>
            <person name="Tisserat N.A."/>
            <person name="Leach J.E."/>
        </authorList>
    </citation>
    <scope>NUCLEOTIDE SEQUENCE [LARGE SCALE GENOMIC DNA]</scope>
    <source>
        <strain evidence="3 5">B120</strain>
        <strain evidence="2 4">B149</strain>
    </source>
</reference>
<dbReference type="RefSeq" id="WP_052898896.1">
    <property type="nucleotide sequence ID" value="NZ_JRXE01000010.1"/>
</dbReference>
<evidence type="ECO:0000313" key="2">
    <source>
        <dbReference type="EMBL" id="KOC88971.1"/>
    </source>
</evidence>
<evidence type="ECO:0000313" key="3">
    <source>
        <dbReference type="EMBL" id="KOC90431.1"/>
    </source>
</evidence>
<feature type="domain" description="Extensin-like C-terminal" evidence="1">
    <location>
        <begin position="58"/>
        <end position="232"/>
    </location>
</feature>
<proteinExistence type="predicted"/>
<organism evidence="2 4">
    <name type="scientific">Winslowiella iniecta</name>
    <dbReference type="NCBI Taxonomy" id="1560201"/>
    <lineage>
        <taxon>Bacteria</taxon>
        <taxon>Pseudomonadati</taxon>
        <taxon>Pseudomonadota</taxon>
        <taxon>Gammaproteobacteria</taxon>
        <taxon>Enterobacterales</taxon>
        <taxon>Erwiniaceae</taxon>
        <taxon>Winslowiella</taxon>
    </lineage>
</organism>
<comment type="caution">
    <text evidence="2">The sequence shown here is derived from an EMBL/GenBank/DDBJ whole genome shotgun (WGS) entry which is preliminary data.</text>
</comment>
<dbReference type="Proteomes" id="UP000036851">
    <property type="component" value="Unassembled WGS sequence"/>
</dbReference>
<dbReference type="PATRIC" id="fig|1560201.3.peg.1818"/>
<dbReference type="AlphaFoldDB" id="A0A0L7T170"/>
<dbReference type="STRING" id="1560201.NG42_08545"/>
<evidence type="ECO:0000313" key="5">
    <source>
        <dbReference type="Proteomes" id="UP000037088"/>
    </source>
</evidence>
<gene>
    <name evidence="3" type="ORF">NG42_08545</name>
    <name evidence="2" type="ORF">NG43_19435</name>
</gene>
<dbReference type="EMBL" id="JRXE01000010">
    <property type="protein sequence ID" value="KOC90431.1"/>
    <property type="molecule type" value="Genomic_DNA"/>
</dbReference>
<name>A0A0L7T170_9GAMM</name>
<dbReference type="Pfam" id="PF06904">
    <property type="entry name" value="Extensin-like_C"/>
    <property type="match status" value="1"/>
</dbReference>
<dbReference type="InterPro" id="IPR009683">
    <property type="entry name" value="Extensin-like_C"/>
</dbReference>
<sequence>MKFLLTVIVIILAAWLAMPWIKQHLPAEYNPFTPLSVTDPASFITRYKLRQLDGDPQACLAVMERARAAGLVTFSRPGKMAGNCPLDNPLRLQRFGAVTLSSSFLASCPMAVSSVMFVQRVKNGSGVPGMTSPLARIDHLGSYACRNIYHRAEGRLSEHATADAWDIAGFQLKNGQRISVLRHWQQPEEKAAWLHQAFQQSCDYFGNSLGPDYNAAHANHFHLGMRGFGLCR</sequence>
<accession>A0A0L7T170</accession>
<keyword evidence="5" id="KW-1185">Reference proteome</keyword>
<dbReference type="EMBL" id="JRXF01000040">
    <property type="protein sequence ID" value="KOC88971.1"/>
    <property type="molecule type" value="Genomic_DNA"/>
</dbReference>
<dbReference type="OrthoDB" id="9809788at2"/>
<evidence type="ECO:0000313" key="4">
    <source>
        <dbReference type="Proteomes" id="UP000036851"/>
    </source>
</evidence>
<protein>
    <submittedName>
        <fullName evidence="2">Extensin</fullName>
    </submittedName>
</protein>
<evidence type="ECO:0000259" key="1">
    <source>
        <dbReference type="Pfam" id="PF06904"/>
    </source>
</evidence>
<dbReference type="Proteomes" id="UP000037088">
    <property type="component" value="Unassembled WGS sequence"/>
</dbReference>